<sequence length="311" mass="34515">MAGARGQKQLRAPTAPVFPAAARLPLVGLGTWTQRRPGEVRDAVEAAVRLGYRHLDCAGDYANEGEVGEALATVLADGSVRREELWVTSKLQNKDHAAERVEAACRESLDKLGLDYLDLYLVHWAVTGNSGPRLEPPLEVGGRAVGVSNFSIKKLEQVMQRATIRPAVEAHPYFRNQALIDWCHERSIHVTAYSPLGSPHTSAFFKRREDTPDATLLEIAERHGRSPADVLVSWAVQRGTSCLPKSTKEAHLRSNLDAASWRLPDQDFSALSSLGPQYRMLDGAWFCSPEGPYRTLEELWDTEYEERTSTV</sequence>
<dbReference type="SUPFAM" id="SSF51430">
    <property type="entry name" value="NAD(P)-linked oxidoreductase"/>
    <property type="match status" value="1"/>
</dbReference>
<dbReference type="AlphaFoldDB" id="E1ZP30"/>
<evidence type="ECO:0000313" key="5">
    <source>
        <dbReference type="EMBL" id="EFN52545.1"/>
    </source>
</evidence>
<dbReference type="InterPro" id="IPR020471">
    <property type="entry name" value="AKR"/>
</dbReference>
<dbReference type="PANTHER" id="PTHR11732">
    <property type="entry name" value="ALDO/KETO REDUCTASE"/>
    <property type="match status" value="1"/>
</dbReference>
<proteinExistence type="predicted"/>
<name>E1ZP30_CHLVA</name>
<dbReference type="InterPro" id="IPR036812">
    <property type="entry name" value="NAD(P)_OxRdtase_dom_sf"/>
</dbReference>
<dbReference type="PIRSF" id="PIRSF000097">
    <property type="entry name" value="AKR"/>
    <property type="match status" value="1"/>
</dbReference>
<feature type="domain" description="NADP-dependent oxidoreductase" evidence="4">
    <location>
        <begin position="28"/>
        <end position="274"/>
    </location>
</feature>
<dbReference type="InParanoid" id="E1ZP30"/>
<dbReference type="Pfam" id="PF00248">
    <property type="entry name" value="Aldo_ket_red"/>
    <property type="match status" value="1"/>
</dbReference>
<dbReference type="OrthoDB" id="416253at2759"/>
<dbReference type="Proteomes" id="UP000008141">
    <property type="component" value="Unassembled WGS sequence"/>
</dbReference>
<dbReference type="KEGG" id="cvr:CHLNCDRAFT_138982"/>
<feature type="active site" description="Proton donor" evidence="1">
    <location>
        <position position="61"/>
    </location>
</feature>
<dbReference type="InterPro" id="IPR018170">
    <property type="entry name" value="Aldo/ket_reductase_CS"/>
</dbReference>
<evidence type="ECO:0000313" key="6">
    <source>
        <dbReference type="Proteomes" id="UP000008141"/>
    </source>
</evidence>
<dbReference type="OMA" id="KLWGTEQ"/>
<dbReference type="FunCoup" id="E1ZP30">
    <property type="interactions" value="1514"/>
</dbReference>
<gene>
    <name evidence="5" type="ORF">CHLNCDRAFT_138982</name>
</gene>
<dbReference type="RefSeq" id="XP_005844647.1">
    <property type="nucleotide sequence ID" value="XM_005844585.1"/>
</dbReference>
<dbReference type="STRING" id="554065.E1ZP30"/>
<reference evidence="5 6" key="1">
    <citation type="journal article" date="2010" name="Plant Cell">
        <title>The Chlorella variabilis NC64A genome reveals adaptation to photosymbiosis, coevolution with viruses, and cryptic sex.</title>
        <authorList>
            <person name="Blanc G."/>
            <person name="Duncan G."/>
            <person name="Agarkova I."/>
            <person name="Borodovsky M."/>
            <person name="Gurnon J."/>
            <person name="Kuo A."/>
            <person name="Lindquist E."/>
            <person name="Lucas S."/>
            <person name="Pangilinan J."/>
            <person name="Polle J."/>
            <person name="Salamov A."/>
            <person name="Terry A."/>
            <person name="Yamada T."/>
            <person name="Dunigan D.D."/>
            <person name="Grigoriev I.V."/>
            <person name="Claverie J.M."/>
            <person name="Van Etten J.L."/>
        </authorList>
    </citation>
    <scope>NUCLEOTIDE SEQUENCE [LARGE SCALE GENOMIC DNA]</scope>
    <source>
        <strain evidence="5 6">NC64A</strain>
    </source>
</reference>
<evidence type="ECO:0000256" key="1">
    <source>
        <dbReference type="PIRSR" id="PIRSR000097-1"/>
    </source>
</evidence>
<dbReference type="InterPro" id="IPR023210">
    <property type="entry name" value="NADP_OxRdtase_dom"/>
</dbReference>
<dbReference type="PRINTS" id="PR00069">
    <property type="entry name" value="ALDKETRDTASE"/>
</dbReference>
<dbReference type="GeneID" id="17351886"/>
<evidence type="ECO:0000256" key="2">
    <source>
        <dbReference type="PIRSR" id="PIRSR000097-2"/>
    </source>
</evidence>
<dbReference type="GO" id="GO:0016491">
    <property type="term" value="F:oxidoreductase activity"/>
    <property type="evidence" value="ECO:0007669"/>
    <property type="project" value="InterPro"/>
</dbReference>
<dbReference type="Gene3D" id="3.20.20.100">
    <property type="entry name" value="NADP-dependent oxidoreductase domain"/>
    <property type="match status" value="2"/>
</dbReference>
<keyword evidence="6" id="KW-1185">Reference proteome</keyword>
<feature type="site" description="Lowers pKa of active site Tyr" evidence="3">
    <location>
        <position position="90"/>
    </location>
</feature>
<dbReference type="EMBL" id="GL433856">
    <property type="protein sequence ID" value="EFN52545.1"/>
    <property type="molecule type" value="Genomic_DNA"/>
</dbReference>
<feature type="binding site" evidence="2">
    <location>
        <position position="123"/>
    </location>
    <ligand>
        <name>substrate</name>
    </ligand>
</feature>
<dbReference type="eggNOG" id="KOG1577">
    <property type="taxonomic scope" value="Eukaryota"/>
</dbReference>
<organism evidence="6">
    <name type="scientific">Chlorella variabilis</name>
    <name type="common">Green alga</name>
    <dbReference type="NCBI Taxonomy" id="554065"/>
    <lineage>
        <taxon>Eukaryota</taxon>
        <taxon>Viridiplantae</taxon>
        <taxon>Chlorophyta</taxon>
        <taxon>core chlorophytes</taxon>
        <taxon>Trebouxiophyceae</taxon>
        <taxon>Chlorellales</taxon>
        <taxon>Chlorellaceae</taxon>
        <taxon>Chlorella clade</taxon>
        <taxon>Chlorella</taxon>
    </lineage>
</organism>
<dbReference type="PROSITE" id="PS00798">
    <property type="entry name" value="ALDOKETO_REDUCTASE_1"/>
    <property type="match status" value="1"/>
</dbReference>
<evidence type="ECO:0000256" key="3">
    <source>
        <dbReference type="PIRSR" id="PIRSR000097-3"/>
    </source>
</evidence>
<accession>E1ZP30</accession>
<evidence type="ECO:0000259" key="4">
    <source>
        <dbReference type="Pfam" id="PF00248"/>
    </source>
</evidence>
<protein>
    <recommendedName>
        <fullName evidence="4">NADP-dependent oxidoreductase domain-containing protein</fullName>
    </recommendedName>
</protein>